<dbReference type="Gene3D" id="3.40.50.410">
    <property type="entry name" value="von Willebrand factor, type A domain"/>
    <property type="match status" value="1"/>
</dbReference>
<feature type="non-terminal residue" evidence="10">
    <location>
        <position position="1"/>
    </location>
</feature>
<evidence type="ECO:0000313" key="11">
    <source>
        <dbReference type="Proteomes" id="UP000531151"/>
    </source>
</evidence>
<keyword evidence="6" id="KW-1015">Disulfide bond</keyword>
<dbReference type="GO" id="GO:0007229">
    <property type="term" value="P:integrin-mediated signaling pathway"/>
    <property type="evidence" value="ECO:0007669"/>
    <property type="project" value="UniProtKB-KW"/>
</dbReference>
<dbReference type="SUPFAM" id="SSF53300">
    <property type="entry name" value="vWA-like"/>
    <property type="match status" value="1"/>
</dbReference>
<keyword evidence="11" id="KW-1185">Reference proteome</keyword>
<dbReference type="InterPro" id="IPR015812">
    <property type="entry name" value="Integrin_bsu"/>
</dbReference>
<dbReference type="PANTHER" id="PTHR10082">
    <property type="entry name" value="INTEGRIN BETA SUBUNIT"/>
    <property type="match status" value="1"/>
</dbReference>
<accession>A0A7K4IUE6</accession>
<feature type="non-terminal residue" evidence="10">
    <location>
        <position position="93"/>
    </location>
</feature>
<dbReference type="GO" id="GO:0016477">
    <property type="term" value="P:cell migration"/>
    <property type="evidence" value="ECO:0007669"/>
    <property type="project" value="TreeGrafter"/>
</dbReference>
<dbReference type="GO" id="GO:0005178">
    <property type="term" value="F:integrin binding"/>
    <property type="evidence" value="ECO:0007669"/>
    <property type="project" value="TreeGrafter"/>
</dbReference>
<dbReference type="Pfam" id="PF00362">
    <property type="entry name" value="Integrin_beta"/>
    <property type="match status" value="1"/>
</dbReference>
<dbReference type="SMART" id="SM00187">
    <property type="entry name" value="INB"/>
    <property type="match status" value="1"/>
</dbReference>
<evidence type="ECO:0000256" key="2">
    <source>
        <dbReference type="ARBA" id="ARBA00007449"/>
    </source>
</evidence>
<comment type="caution">
    <text evidence="10">The sequence shown here is derived from an EMBL/GenBank/DDBJ whole genome shotgun (WGS) entry which is preliminary data.</text>
</comment>
<protein>
    <recommendedName>
        <fullName evidence="8">Integrin beta</fullName>
    </recommendedName>
</protein>
<dbReference type="GO" id="GO:0007160">
    <property type="term" value="P:cell-matrix adhesion"/>
    <property type="evidence" value="ECO:0007669"/>
    <property type="project" value="TreeGrafter"/>
</dbReference>
<comment type="subcellular location">
    <subcellularLocation>
        <location evidence="8">Cell membrane</location>
        <topology evidence="8">Single-pass type I membrane protein</topology>
    </subcellularLocation>
    <subcellularLocation>
        <location evidence="1">Membrane</location>
        <topology evidence="1">Single-pass type I membrane protein</topology>
    </subcellularLocation>
</comment>
<evidence type="ECO:0000256" key="4">
    <source>
        <dbReference type="ARBA" id="ARBA00023037"/>
    </source>
</evidence>
<keyword evidence="8" id="KW-0130">Cell adhesion</keyword>
<dbReference type="GO" id="GO:0009986">
    <property type="term" value="C:cell surface"/>
    <property type="evidence" value="ECO:0007669"/>
    <property type="project" value="TreeGrafter"/>
</dbReference>
<evidence type="ECO:0000256" key="5">
    <source>
        <dbReference type="ARBA" id="ARBA00023136"/>
    </source>
</evidence>
<evidence type="ECO:0000256" key="6">
    <source>
        <dbReference type="ARBA" id="ARBA00023157"/>
    </source>
</evidence>
<dbReference type="AlphaFoldDB" id="A0A7K4IUE6"/>
<evidence type="ECO:0000313" key="10">
    <source>
        <dbReference type="EMBL" id="NWH56059.1"/>
    </source>
</evidence>
<dbReference type="GO" id="GO:0005925">
    <property type="term" value="C:focal adhesion"/>
    <property type="evidence" value="ECO:0007669"/>
    <property type="project" value="TreeGrafter"/>
</dbReference>
<dbReference type="PANTHER" id="PTHR10082:SF11">
    <property type="entry name" value="INTEGRIN BETA-6"/>
    <property type="match status" value="1"/>
</dbReference>
<dbReference type="OrthoDB" id="410592at2759"/>
<keyword evidence="3 8" id="KW-0812">Transmembrane</keyword>
<evidence type="ECO:0000256" key="8">
    <source>
        <dbReference type="RuleBase" id="RU000633"/>
    </source>
</evidence>
<sequence length="93" mass="10264">RSVPYECLPTFGYKHVLPLTNDAEKFNEIVKGQRISANIDTPEGGFDAIMQAAVCKEKIGWRNDSLHLLVFVSDADSHFGMDSKLAGIVIPND</sequence>
<dbReference type="GO" id="GO:0098609">
    <property type="term" value="P:cell-cell adhesion"/>
    <property type="evidence" value="ECO:0007669"/>
    <property type="project" value="TreeGrafter"/>
</dbReference>
<name>A0A7K4IUE6_GEOCA</name>
<dbReference type="GO" id="GO:0033627">
    <property type="term" value="P:cell adhesion mediated by integrin"/>
    <property type="evidence" value="ECO:0007669"/>
    <property type="project" value="TreeGrafter"/>
</dbReference>
<dbReference type="InterPro" id="IPR002369">
    <property type="entry name" value="Integrin_bsu_VWA"/>
</dbReference>
<keyword evidence="4 8" id="KW-0401">Integrin</keyword>
<dbReference type="GO" id="GO:0034685">
    <property type="term" value="C:integrin alphav-beta6 complex"/>
    <property type="evidence" value="ECO:0007669"/>
    <property type="project" value="TreeGrafter"/>
</dbReference>
<evidence type="ECO:0000256" key="3">
    <source>
        <dbReference type="ARBA" id="ARBA00022692"/>
    </source>
</evidence>
<comment type="similarity">
    <text evidence="2 8">Belongs to the integrin beta chain family.</text>
</comment>
<evidence type="ECO:0000256" key="7">
    <source>
        <dbReference type="ARBA" id="ARBA00023180"/>
    </source>
</evidence>
<proteinExistence type="inferred from homology"/>
<dbReference type="Proteomes" id="UP000531151">
    <property type="component" value="Unassembled WGS sequence"/>
</dbReference>
<evidence type="ECO:0000259" key="9">
    <source>
        <dbReference type="SMART" id="SM00187"/>
    </source>
</evidence>
<feature type="domain" description="Integrin beta subunit VWA" evidence="9">
    <location>
        <begin position="1"/>
        <end position="93"/>
    </location>
</feature>
<keyword evidence="7" id="KW-0325">Glycoprotein</keyword>
<reference evidence="10 11" key="1">
    <citation type="submission" date="2019-09" db="EMBL/GenBank/DDBJ databases">
        <title>Bird 10,000 Genomes (B10K) Project - Family phase.</title>
        <authorList>
            <person name="Zhang G."/>
        </authorList>
    </citation>
    <scope>NUCLEOTIDE SEQUENCE [LARGE SCALE GENOMIC DNA]</scope>
    <source>
        <strain evidence="10">B10K-CU-031-07</strain>
        <tissue evidence="10">Muscle</tissue>
    </source>
</reference>
<organism evidence="10 11">
    <name type="scientific">Geococcyx californianus</name>
    <name type="common">Greater roadrunner</name>
    <name type="synonym">Saurothera californiana</name>
    <dbReference type="NCBI Taxonomy" id="8947"/>
    <lineage>
        <taxon>Eukaryota</taxon>
        <taxon>Metazoa</taxon>
        <taxon>Chordata</taxon>
        <taxon>Craniata</taxon>
        <taxon>Vertebrata</taxon>
        <taxon>Euteleostomi</taxon>
        <taxon>Archelosauria</taxon>
        <taxon>Archosauria</taxon>
        <taxon>Dinosauria</taxon>
        <taxon>Saurischia</taxon>
        <taxon>Theropoda</taxon>
        <taxon>Coelurosauria</taxon>
        <taxon>Aves</taxon>
        <taxon>Neognathae</taxon>
        <taxon>Neoaves</taxon>
        <taxon>Otidimorphae</taxon>
        <taxon>Cuculiformes</taxon>
        <taxon>Neomorphidae</taxon>
        <taxon>Geococcyx</taxon>
    </lineage>
</organism>
<keyword evidence="5" id="KW-0472">Membrane</keyword>
<dbReference type="PRINTS" id="PR01186">
    <property type="entry name" value="INTEGRINB"/>
</dbReference>
<dbReference type="EMBL" id="VWPV01000841">
    <property type="protein sequence ID" value="NWH56059.1"/>
    <property type="molecule type" value="Genomic_DNA"/>
</dbReference>
<dbReference type="InterPro" id="IPR036465">
    <property type="entry name" value="vWFA_dom_sf"/>
</dbReference>
<gene>
    <name evidence="10" type="primary">Itgb6</name>
    <name evidence="10" type="ORF">GEOCAL_R12115</name>
</gene>
<evidence type="ECO:0000256" key="1">
    <source>
        <dbReference type="ARBA" id="ARBA00004479"/>
    </source>
</evidence>